<accession>H1Y8X3</accession>
<dbReference type="HOGENOM" id="CLU_068235_0_0_10"/>
<dbReference type="InterPro" id="IPR019861">
    <property type="entry name" value="PorP/SprF_Bacteroidetes"/>
</dbReference>
<feature type="chain" id="PRO_5003557564" evidence="1">
    <location>
        <begin position="23"/>
        <end position="329"/>
    </location>
</feature>
<dbReference type="Proteomes" id="UP000002774">
    <property type="component" value="Chromosome"/>
</dbReference>
<reference evidence="2" key="1">
    <citation type="submission" date="2011-09" db="EMBL/GenBank/DDBJ databases">
        <title>The permanent draft genome of Mucilaginibacter paludis DSM 18603.</title>
        <authorList>
            <consortium name="US DOE Joint Genome Institute (JGI-PGF)"/>
            <person name="Lucas S."/>
            <person name="Han J."/>
            <person name="Lapidus A."/>
            <person name="Bruce D."/>
            <person name="Goodwin L."/>
            <person name="Pitluck S."/>
            <person name="Peters L."/>
            <person name="Kyrpides N."/>
            <person name="Mavromatis K."/>
            <person name="Ivanova N."/>
            <person name="Mikhailova N."/>
            <person name="Held B."/>
            <person name="Detter J.C."/>
            <person name="Tapia R."/>
            <person name="Han C."/>
            <person name="Land M."/>
            <person name="Hauser L."/>
            <person name="Markowitz V."/>
            <person name="Cheng J.-F."/>
            <person name="Hugenholtz P."/>
            <person name="Woyke T."/>
            <person name="Wu D."/>
            <person name="Tindall B."/>
            <person name="Brambilla E."/>
            <person name="Klenk H.-P."/>
            <person name="Eisen J.A."/>
        </authorList>
    </citation>
    <scope>NUCLEOTIDE SEQUENCE [LARGE SCALE GENOMIC DNA]</scope>
    <source>
        <strain evidence="2">DSM 18603</strain>
    </source>
</reference>
<dbReference type="EMBL" id="CM001403">
    <property type="protein sequence ID" value="EHQ28739.1"/>
    <property type="molecule type" value="Genomic_DNA"/>
</dbReference>
<feature type="signal peptide" evidence="1">
    <location>
        <begin position="1"/>
        <end position="22"/>
    </location>
</feature>
<proteinExistence type="predicted"/>
<evidence type="ECO:0000313" key="2">
    <source>
        <dbReference type="EMBL" id="EHQ28739.1"/>
    </source>
</evidence>
<organism evidence="2 3">
    <name type="scientific">Mucilaginibacter paludis DSM 18603</name>
    <dbReference type="NCBI Taxonomy" id="714943"/>
    <lineage>
        <taxon>Bacteria</taxon>
        <taxon>Pseudomonadati</taxon>
        <taxon>Bacteroidota</taxon>
        <taxon>Sphingobacteriia</taxon>
        <taxon>Sphingobacteriales</taxon>
        <taxon>Sphingobacteriaceae</taxon>
        <taxon>Mucilaginibacter</taxon>
    </lineage>
</organism>
<keyword evidence="1" id="KW-0732">Signal</keyword>
<dbReference type="Pfam" id="PF11751">
    <property type="entry name" value="PorP_SprF"/>
    <property type="match status" value="1"/>
</dbReference>
<dbReference type="RefSeq" id="WP_008509642.1">
    <property type="nucleotide sequence ID" value="NZ_CM001403.1"/>
</dbReference>
<dbReference type="NCBIfam" id="TIGR03519">
    <property type="entry name" value="T9SS_PorP_fam"/>
    <property type="match status" value="1"/>
</dbReference>
<keyword evidence="3" id="KW-1185">Reference proteome</keyword>
<evidence type="ECO:0000256" key="1">
    <source>
        <dbReference type="SAM" id="SignalP"/>
    </source>
</evidence>
<sequence>MSRYKLLILFWGLTFWMLQARAQQTVQFSQYVFNGLALNPAYAGYKDDLTLNLSSRIQWVGINDAPKTGVASVDGLLNSSGNKNVGLGLIATFDQLGPESTTSVYANYAYRLRLDALDTKRLCFGIGFGAIQYRLDGTKFNATDAGDSEITTGIASNITPDFRFGVYYYTPKVYVGASVFNLLSGTGTNLVDNIQLAKQVRTAYLTGGALLPLSETIDLKPSFMIKEDFKGPTNLDIGGYIAFNKAVWLGTSYRTGVQIWNKNNLQSGLDQSDAVAAIVQFYVNDHFRIGYSFDFTTSKLAGSQNGSHEFSLSISFPGKKQRVVSPRYF</sequence>
<dbReference type="STRING" id="714943.Mucpa_4652"/>
<dbReference type="eggNOG" id="COG3064">
    <property type="taxonomic scope" value="Bacteria"/>
</dbReference>
<dbReference type="AlphaFoldDB" id="H1Y8X3"/>
<protein>
    <submittedName>
        <fullName evidence="2">Membrane protein</fullName>
    </submittedName>
</protein>
<name>H1Y8X3_9SPHI</name>
<gene>
    <name evidence="2" type="ORF">Mucpa_4652</name>
</gene>
<evidence type="ECO:0000313" key="3">
    <source>
        <dbReference type="Proteomes" id="UP000002774"/>
    </source>
</evidence>
<dbReference type="OrthoDB" id="1493187at2"/>